<dbReference type="Proteomes" id="UP000273083">
    <property type="component" value="Unassembled WGS sequence"/>
</dbReference>
<dbReference type="InterPro" id="IPR011545">
    <property type="entry name" value="DEAD/DEAH_box_helicase_dom"/>
</dbReference>
<dbReference type="CDD" id="cd18787">
    <property type="entry name" value="SF2_C_DEAD"/>
    <property type="match status" value="1"/>
</dbReference>
<dbReference type="InterPro" id="IPR044742">
    <property type="entry name" value="DEAD/DEAH_RhlB"/>
</dbReference>
<evidence type="ECO:0000259" key="7">
    <source>
        <dbReference type="PROSITE" id="PS51192"/>
    </source>
</evidence>
<comment type="subcellular location">
    <subcellularLocation>
        <location evidence="5">Cytoplasm</location>
    </subcellularLocation>
</comment>
<reference evidence="10 11" key="1">
    <citation type="submission" date="2018-11" db="EMBL/GenBank/DDBJ databases">
        <title>Genomic Encyclopedia of Type Strains, Phase IV (KMG-IV): sequencing the most valuable type-strain genomes for metagenomic binning, comparative biology and taxonomic classification.</title>
        <authorList>
            <person name="Goeker M."/>
        </authorList>
    </citation>
    <scope>NUCLEOTIDE SEQUENCE [LARGE SCALE GENOMIC DNA]</scope>
    <source>
        <strain evidence="10 11">DSM 26537</strain>
    </source>
</reference>
<gene>
    <name evidence="5" type="primary">dbpA</name>
    <name evidence="10" type="ORF">EDD66_10444</name>
</gene>
<evidence type="ECO:0000259" key="9">
    <source>
        <dbReference type="PROSITE" id="PS51195"/>
    </source>
</evidence>
<evidence type="ECO:0000256" key="3">
    <source>
        <dbReference type="ARBA" id="ARBA00022806"/>
    </source>
</evidence>
<dbReference type="GO" id="GO:0005524">
    <property type="term" value="F:ATP binding"/>
    <property type="evidence" value="ECO:0007669"/>
    <property type="project" value="UniProtKB-UniRule"/>
</dbReference>
<dbReference type="SMART" id="SM00487">
    <property type="entry name" value="DEXDc"/>
    <property type="match status" value="1"/>
</dbReference>
<dbReference type="OrthoDB" id="9805696at2"/>
<dbReference type="InterPro" id="IPR050079">
    <property type="entry name" value="DEAD_box_RNA_helicase"/>
</dbReference>
<dbReference type="PROSITE" id="PS00039">
    <property type="entry name" value="DEAD_ATP_HELICASE"/>
    <property type="match status" value="1"/>
</dbReference>
<protein>
    <recommendedName>
        <fullName evidence="5">ATP-dependent RNA helicase DbpA</fullName>
        <ecNumber evidence="5">3.6.4.13</ecNumber>
    </recommendedName>
</protein>
<dbReference type="InterPro" id="IPR000629">
    <property type="entry name" value="RNA-helicase_DEAD-box_CS"/>
</dbReference>
<keyword evidence="11" id="KW-1185">Reference proteome</keyword>
<keyword evidence="1 5" id="KW-0547">Nucleotide-binding</keyword>
<evidence type="ECO:0000256" key="6">
    <source>
        <dbReference type="PROSITE-ProRule" id="PRU00552"/>
    </source>
</evidence>
<evidence type="ECO:0000313" key="11">
    <source>
        <dbReference type="Proteomes" id="UP000273083"/>
    </source>
</evidence>
<proteinExistence type="inferred from homology"/>
<sequence length="484" mass="54857">MTKISFTNYLLSTETTNALNDLGYKEPTNVQDKVIPLMLAKKDLVVKSQTGSGKTAAYGIPICELVDWKENKPQALVLTPTRELAYQVKEDFINIGRYKRIKAAAIFGRQPFSAQKLELKQKTHVVVGTPGRVIDHIERGSIALEKIDFLVIDEADKMLNMGFIEQVEAIISHLPKERVTCIFSATLPERIKKLTQYYMNTPLNVEINGTDLITDNIEHSLYRVSEVNKLSLLTDITVIQNPDSCIIFCNTKDRVDNVYNELKAAGYSCNKLHGGMEQKDRLKIMKAFKRGEFRYLIATDVAARGIDIDNISLVINYEISMEKENYVHRIGRTGRAGREGRAITFVTTKEERYLHDIEEYIGFDIPVMSIPLEEEVLDKKSDFKAKMKVLPTIRKLKSEQLNKKIMKLYFNGGKKKNLRAIDFVGTIAKIEGVTAEDIGIITIMDTMTYVEILNGKGELVLKTMKETTIKGKMLKISKAKKITK</sequence>
<dbReference type="CDD" id="cd12500">
    <property type="entry name" value="RRM_BsYxiN_like"/>
    <property type="match status" value="1"/>
</dbReference>
<dbReference type="CDD" id="cd00268">
    <property type="entry name" value="DEADc"/>
    <property type="match status" value="1"/>
</dbReference>
<evidence type="ECO:0000313" key="10">
    <source>
        <dbReference type="EMBL" id="ROR28462.1"/>
    </source>
</evidence>
<dbReference type="HAMAP" id="MF_00965">
    <property type="entry name" value="DEAD_helicase_DbpA"/>
    <property type="match status" value="1"/>
</dbReference>
<comment type="function">
    <text evidence="5">DEAD-box RNA helicase involved in the assembly of the 50S ribosomal subunit. Has an RNA-dependent ATPase activity, which is specific for 23S rRNA, and a 3' to 5' RNA helicase activity that uses the energy of ATP hydrolysis to destabilize and unwind short rRNA duplexes.</text>
</comment>
<keyword evidence="5" id="KW-0694">RNA-binding</keyword>
<dbReference type="PROSITE" id="PS51194">
    <property type="entry name" value="HELICASE_CTER"/>
    <property type="match status" value="1"/>
</dbReference>
<evidence type="ECO:0000256" key="1">
    <source>
        <dbReference type="ARBA" id="ARBA00022741"/>
    </source>
</evidence>
<dbReference type="PANTHER" id="PTHR47959:SF1">
    <property type="entry name" value="ATP-DEPENDENT RNA HELICASE DBPA"/>
    <property type="match status" value="1"/>
</dbReference>
<dbReference type="InterPro" id="IPR028619">
    <property type="entry name" value="DEAD_helicase_DbpA"/>
</dbReference>
<dbReference type="Gene3D" id="3.40.50.300">
    <property type="entry name" value="P-loop containing nucleotide triphosphate hydrolases"/>
    <property type="match status" value="2"/>
</dbReference>
<dbReference type="InterPro" id="IPR027417">
    <property type="entry name" value="P-loop_NTPase"/>
</dbReference>
<keyword evidence="2 5" id="KW-0378">Hydrolase</keyword>
<dbReference type="Pfam" id="PF00271">
    <property type="entry name" value="Helicase_C"/>
    <property type="match status" value="1"/>
</dbReference>
<dbReference type="InterPro" id="IPR005580">
    <property type="entry name" value="DbpA/CsdA_RNA-bd_dom"/>
</dbReference>
<keyword evidence="3 5" id="KW-0347">Helicase</keyword>
<dbReference type="AlphaFoldDB" id="A0A3N1XTG8"/>
<comment type="caution">
    <text evidence="10">The sequence shown here is derived from an EMBL/GenBank/DDBJ whole genome shotgun (WGS) entry which is preliminary data.</text>
</comment>
<dbReference type="Pfam" id="PF00270">
    <property type="entry name" value="DEAD"/>
    <property type="match status" value="1"/>
</dbReference>
<evidence type="ECO:0000256" key="2">
    <source>
        <dbReference type="ARBA" id="ARBA00022801"/>
    </source>
</evidence>
<dbReference type="GO" id="GO:0034458">
    <property type="term" value="F:3'-5' RNA helicase activity"/>
    <property type="evidence" value="ECO:0007669"/>
    <property type="project" value="UniProtKB-UniRule"/>
</dbReference>
<dbReference type="EC" id="3.6.4.13" evidence="5"/>
<dbReference type="PROSITE" id="PS51195">
    <property type="entry name" value="Q_MOTIF"/>
    <property type="match status" value="1"/>
</dbReference>
<feature type="domain" description="Helicase ATP-binding" evidence="7">
    <location>
        <begin position="35"/>
        <end position="205"/>
    </location>
</feature>
<comment type="similarity">
    <text evidence="5">Belongs to the DEAD box helicase family. DbpA subfamily.</text>
</comment>
<keyword evidence="5" id="KW-0963">Cytoplasm</keyword>
<feature type="short sequence motif" description="Q motif" evidence="6">
    <location>
        <begin position="4"/>
        <end position="32"/>
    </location>
</feature>
<dbReference type="GO" id="GO:0005829">
    <property type="term" value="C:cytosol"/>
    <property type="evidence" value="ECO:0007669"/>
    <property type="project" value="TreeGrafter"/>
</dbReference>
<dbReference type="EMBL" id="RJVG01000004">
    <property type="protein sequence ID" value="ROR28462.1"/>
    <property type="molecule type" value="Genomic_DNA"/>
</dbReference>
<comment type="catalytic activity">
    <reaction evidence="5">
        <text>ATP + H2O = ADP + phosphate + H(+)</text>
        <dbReference type="Rhea" id="RHEA:13065"/>
        <dbReference type="ChEBI" id="CHEBI:15377"/>
        <dbReference type="ChEBI" id="CHEBI:15378"/>
        <dbReference type="ChEBI" id="CHEBI:30616"/>
        <dbReference type="ChEBI" id="CHEBI:43474"/>
        <dbReference type="ChEBI" id="CHEBI:456216"/>
        <dbReference type="EC" id="3.6.4.13"/>
    </reaction>
</comment>
<evidence type="ECO:0000256" key="4">
    <source>
        <dbReference type="ARBA" id="ARBA00022840"/>
    </source>
</evidence>
<dbReference type="InterPro" id="IPR001650">
    <property type="entry name" value="Helicase_C-like"/>
</dbReference>
<dbReference type="InterPro" id="IPR014014">
    <property type="entry name" value="RNA_helicase_DEAD_Q_motif"/>
</dbReference>
<keyword evidence="5" id="KW-0690">Ribosome biogenesis</keyword>
<keyword evidence="4 5" id="KW-0067">ATP-binding</keyword>
<dbReference type="InterPro" id="IPR014001">
    <property type="entry name" value="Helicase_ATP-bd"/>
</dbReference>
<dbReference type="GO" id="GO:0016887">
    <property type="term" value="F:ATP hydrolysis activity"/>
    <property type="evidence" value="ECO:0007669"/>
    <property type="project" value="RHEA"/>
</dbReference>
<feature type="domain" description="DEAD-box RNA helicase Q" evidence="9">
    <location>
        <begin position="4"/>
        <end position="32"/>
    </location>
</feature>
<dbReference type="SUPFAM" id="SSF52540">
    <property type="entry name" value="P-loop containing nucleoside triphosphate hydrolases"/>
    <property type="match status" value="1"/>
</dbReference>
<dbReference type="Gene3D" id="3.30.70.330">
    <property type="match status" value="1"/>
</dbReference>
<evidence type="ECO:0000259" key="8">
    <source>
        <dbReference type="PROSITE" id="PS51194"/>
    </source>
</evidence>
<feature type="region of interest" description="Involved in 23S rRNA binding" evidence="5">
    <location>
        <begin position="406"/>
        <end position="484"/>
    </location>
</feature>
<dbReference type="InterPro" id="IPR012677">
    <property type="entry name" value="Nucleotide-bd_a/b_plait_sf"/>
</dbReference>
<organism evidence="10 11">
    <name type="scientific">Mobilisporobacter senegalensis</name>
    <dbReference type="NCBI Taxonomy" id="1329262"/>
    <lineage>
        <taxon>Bacteria</taxon>
        <taxon>Bacillati</taxon>
        <taxon>Bacillota</taxon>
        <taxon>Clostridia</taxon>
        <taxon>Lachnospirales</taxon>
        <taxon>Lachnospiraceae</taxon>
        <taxon>Mobilisporobacter</taxon>
    </lineage>
</organism>
<dbReference type="GO" id="GO:0000027">
    <property type="term" value="P:ribosomal large subunit assembly"/>
    <property type="evidence" value="ECO:0007669"/>
    <property type="project" value="UniProtKB-UniRule"/>
</dbReference>
<dbReference type="PROSITE" id="PS51192">
    <property type="entry name" value="HELICASE_ATP_BIND_1"/>
    <property type="match status" value="1"/>
</dbReference>
<name>A0A3N1XTG8_9FIRM</name>
<evidence type="ECO:0000256" key="5">
    <source>
        <dbReference type="HAMAP-Rule" id="MF_00965"/>
    </source>
</evidence>
<feature type="domain" description="Helicase C-terminal" evidence="8">
    <location>
        <begin position="231"/>
        <end position="378"/>
    </location>
</feature>
<comment type="domain">
    <text evidence="5">Contains an N-terminal domain that binds non-specifically to RNA and a C-terminal domain that binds specifically and tightly to hairpin 92 of 23S rRNA.</text>
</comment>
<dbReference type="GO" id="GO:0003723">
    <property type="term" value="F:RNA binding"/>
    <property type="evidence" value="ECO:0007669"/>
    <property type="project" value="UniProtKB-UniRule"/>
</dbReference>
<dbReference type="Pfam" id="PF03880">
    <property type="entry name" value="DbpA"/>
    <property type="match status" value="1"/>
</dbReference>
<accession>A0A3N1XTG8</accession>
<dbReference type="RefSeq" id="WP_123608970.1">
    <property type="nucleotide sequence ID" value="NZ_RJVG01000004.1"/>
</dbReference>
<dbReference type="SMART" id="SM00490">
    <property type="entry name" value="HELICc"/>
    <property type="match status" value="1"/>
</dbReference>
<dbReference type="PANTHER" id="PTHR47959">
    <property type="entry name" value="ATP-DEPENDENT RNA HELICASE RHLE-RELATED"/>
    <property type="match status" value="1"/>
</dbReference>